<dbReference type="PROSITE" id="PS50198">
    <property type="entry name" value="PPIC_PPIASE_2"/>
    <property type="match status" value="1"/>
</dbReference>
<feature type="chain" id="PRO_5032690695" evidence="3">
    <location>
        <begin position="22"/>
        <end position="355"/>
    </location>
</feature>
<name>A0A842HDG7_9BACT</name>
<evidence type="ECO:0000256" key="1">
    <source>
        <dbReference type="ARBA" id="ARBA00022729"/>
    </source>
</evidence>
<dbReference type="Gene3D" id="3.10.50.40">
    <property type="match status" value="1"/>
</dbReference>
<proteinExistence type="predicted"/>
<evidence type="ECO:0000256" key="3">
    <source>
        <dbReference type="SAM" id="SignalP"/>
    </source>
</evidence>
<dbReference type="PANTHER" id="PTHR47637:SF1">
    <property type="entry name" value="CHAPERONE SURA"/>
    <property type="match status" value="1"/>
</dbReference>
<dbReference type="Proteomes" id="UP000546464">
    <property type="component" value="Unassembled WGS sequence"/>
</dbReference>
<dbReference type="SUPFAM" id="SSF54534">
    <property type="entry name" value="FKBP-like"/>
    <property type="match status" value="1"/>
</dbReference>
<dbReference type="InterPro" id="IPR000297">
    <property type="entry name" value="PPIase_PpiC"/>
</dbReference>
<reference evidence="5 6" key="1">
    <citation type="submission" date="2020-07" db="EMBL/GenBank/DDBJ databases">
        <authorList>
            <person name="Feng X."/>
        </authorList>
    </citation>
    <scope>NUCLEOTIDE SEQUENCE [LARGE SCALE GENOMIC DNA]</scope>
    <source>
        <strain evidence="5 6">JCM31066</strain>
    </source>
</reference>
<dbReference type="Pfam" id="PF13624">
    <property type="entry name" value="SurA_N_3"/>
    <property type="match status" value="1"/>
</dbReference>
<dbReference type="PANTHER" id="PTHR47637">
    <property type="entry name" value="CHAPERONE SURA"/>
    <property type="match status" value="1"/>
</dbReference>
<dbReference type="AlphaFoldDB" id="A0A842HDG7"/>
<feature type="domain" description="PpiC" evidence="4">
    <location>
        <begin position="196"/>
        <end position="285"/>
    </location>
</feature>
<dbReference type="GO" id="GO:0003755">
    <property type="term" value="F:peptidyl-prolyl cis-trans isomerase activity"/>
    <property type="evidence" value="ECO:0007669"/>
    <property type="project" value="UniProtKB-KW"/>
</dbReference>
<evidence type="ECO:0000313" key="5">
    <source>
        <dbReference type="EMBL" id="MBC2594260.1"/>
    </source>
</evidence>
<comment type="caution">
    <text evidence="5">The sequence shown here is derived from an EMBL/GenBank/DDBJ whole genome shotgun (WGS) entry which is preliminary data.</text>
</comment>
<dbReference type="Pfam" id="PF13145">
    <property type="entry name" value="Rotamase_2"/>
    <property type="match status" value="1"/>
</dbReference>
<dbReference type="SUPFAM" id="SSF109998">
    <property type="entry name" value="Triger factor/SurA peptide-binding domain-like"/>
    <property type="match status" value="1"/>
</dbReference>
<sequence length="355" mass="40741">MKISTLTLGACLMLTALGLHAQLIAPQKKEWDVQFTNGIAAQVEDKIITLEELRKEVTPLIPQIRMNSRTRTDFDKNIAVVTREILQNLVDRILIIRDFYDKGAHIPDTYLQKEFDDYITKEFNGDRSAFLEFLRLQGKSEMDFRDELKDDIIVSYMRMQSLPSQTAVSPRKIEEYYQKNKSRYFEEEGVNLGLIMLVPIADENPDLLNQTANEIVQKLEAGESFSELAKTYSQDDKRDEGGDWGWISRDDLIPALAEQAFALEEGQHSQPIAVGDYIYILEVKEKRTAGIKELEKVRGEIEQEITAQLSRQAQQRWIERLRKNAYIKYFLKEAGGMKSSPGTMQMKLGANESDS</sequence>
<dbReference type="InterPro" id="IPR046357">
    <property type="entry name" value="PPIase_dom_sf"/>
</dbReference>
<gene>
    <name evidence="5" type="ORF">H5P28_08295</name>
</gene>
<dbReference type="InterPro" id="IPR050280">
    <property type="entry name" value="OMP_Chaperone_SurA"/>
</dbReference>
<dbReference type="EMBL" id="JACHVB010000020">
    <property type="protein sequence ID" value="MBC2594260.1"/>
    <property type="molecule type" value="Genomic_DNA"/>
</dbReference>
<dbReference type="RefSeq" id="WP_185675241.1">
    <property type="nucleotide sequence ID" value="NZ_JACHVB010000020.1"/>
</dbReference>
<dbReference type="Gene3D" id="1.10.4030.10">
    <property type="entry name" value="Porin chaperone SurA, peptide-binding domain"/>
    <property type="match status" value="1"/>
</dbReference>
<protein>
    <submittedName>
        <fullName evidence="5">Peptidyl-prolyl cis-trans isomerase</fullName>
    </submittedName>
</protein>
<keyword evidence="2" id="KW-0697">Rotamase</keyword>
<evidence type="ECO:0000313" key="6">
    <source>
        <dbReference type="Proteomes" id="UP000546464"/>
    </source>
</evidence>
<keyword evidence="6" id="KW-1185">Reference proteome</keyword>
<keyword evidence="1 3" id="KW-0732">Signal</keyword>
<accession>A0A842HDG7</accession>
<evidence type="ECO:0000259" key="4">
    <source>
        <dbReference type="PROSITE" id="PS50198"/>
    </source>
</evidence>
<feature type="signal peptide" evidence="3">
    <location>
        <begin position="1"/>
        <end position="21"/>
    </location>
</feature>
<organism evidence="5 6">
    <name type="scientific">Ruficoccus amylovorans</name>
    <dbReference type="NCBI Taxonomy" id="1804625"/>
    <lineage>
        <taxon>Bacteria</taxon>
        <taxon>Pseudomonadati</taxon>
        <taxon>Verrucomicrobiota</taxon>
        <taxon>Opitutia</taxon>
        <taxon>Puniceicoccales</taxon>
        <taxon>Cerasicoccaceae</taxon>
        <taxon>Ruficoccus</taxon>
    </lineage>
</organism>
<evidence type="ECO:0000256" key="2">
    <source>
        <dbReference type="PROSITE-ProRule" id="PRU00278"/>
    </source>
</evidence>
<keyword evidence="2 5" id="KW-0413">Isomerase</keyword>
<dbReference type="InterPro" id="IPR027304">
    <property type="entry name" value="Trigger_fact/SurA_dom_sf"/>
</dbReference>